<protein>
    <submittedName>
        <fullName evidence="8">Uncharacterized protein</fullName>
    </submittedName>
</protein>
<accession>A0AAQ5WY43</accession>
<evidence type="ECO:0000256" key="5">
    <source>
        <dbReference type="ARBA" id="ARBA00023157"/>
    </source>
</evidence>
<dbReference type="InterPro" id="IPR000471">
    <property type="entry name" value="Interferon_alpha/beta/delta"/>
</dbReference>
<evidence type="ECO:0000256" key="4">
    <source>
        <dbReference type="ARBA" id="ARBA00023118"/>
    </source>
</evidence>
<dbReference type="Ensembl" id="ENSAOCT00000037296.1">
    <property type="protein sequence ID" value="ENSAOCP00000033853.1"/>
    <property type="gene ID" value="ENSAOCG00000032820.1"/>
</dbReference>
<keyword evidence="7" id="KW-0732">Signal</keyword>
<dbReference type="Gene3D" id="1.20.1250.10">
    <property type="match status" value="1"/>
</dbReference>
<feature type="chain" id="PRO_5043568705" evidence="7">
    <location>
        <begin position="18"/>
        <end position="192"/>
    </location>
</feature>
<comment type="subcellular location">
    <subcellularLocation>
        <location evidence="1">Secreted</location>
    </subcellularLocation>
</comment>
<dbReference type="GO" id="GO:0051607">
    <property type="term" value="P:defense response to virus"/>
    <property type="evidence" value="ECO:0007669"/>
    <property type="project" value="UniProtKB-KW"/>
</dbReference>
<feature type="region of interest" description="Disordered" evidence="6">
    <location>
        <begin position="169"/>
        <end position="192"/>
    </location>
</feature>
<keyword evidence="3" id="KW-0964">Secreted</keyword>
<dbReference type="SUPFAM" id="SSF47266">
    <property type="entry name" value="4-helical cytokines"/>
    <property type="match status" value="1"/>
</dbReference>
<dbReference type="Pfam" id="PF00143">
    <property type="entry name" value="Interferon"/>
    <property type="match status" value="1"/>
</dbReference>
<dbReference type="GeneTree" id="ENSGT00510000050089"/>
<evidence type="ECO:0000313" key="9">
    <source>
        <dbReference type="Proteomes" id="UP001501940"/>
    </source>
</evidence>
<proteinExistence type="predicted"/>
<reference evidence="8" key="3">
    <citation type="submission" date="2025-09" db="UniProtKB">
        <authorList>
            <consortium name="Ensembl"/>
        </authorList>
    </citation>
    <scope>IDENTIFICATION</scope>
</reference>
<evidence type="ECO:0000256" key="6">
    <source>
        <dbReference type="SAM" id="MobiDB-lite"/>
    </source>
</evidence>
<dbReference type="GO" id="GO:0005125">
    <property type="term" value="F:cytokine activity"/>
    <property type="evidence" value="ECO:0007669"/>
    <property type="project" value="UniProtKB-KW"/>
</dbReference>
<evidence type="ECO:0000256" key="1">
    <source>
        <dbReference type="ARBA" id="ARBA00004613"/>
    </source>
</evidence>
<evidence type="ECO:0000256" key="3">
    <source>
        <dbReference type="ARBA" id="ARBA00022525"/>
    </source>
</evidence>
<keyword evidence="4" id="KW-0051">Antiviral defense</keyword>
<reference evidence="8" key="2">
    <citation type="submission" date="2025-08" db="UniProtKB">
        <authorList>
            <consortium name="Ensembl"/>
        </authorList>
    </citation>
    <scope>IDENTIFICATION</scope>
</reference>
<dbReference type="AlphaFoldDB" id="A0AAQ5WY43"/>
<dbReference type="InterPro" id="IPR009079">
    <property type="entry name" value="4_helix_cytokine-like_core"/>
</dbReference>
<name>A0AAQ5WY43_AMPOC</name>
<evidence type="ECO:0000256" key="2">
    <source>
        <dbReference type="ARBA" id="ARBA00022514"/>
    </source>
</evidence>
<keyword evidence="2" id="KW-0202">Cytokine</keyword>
<dbReference type="GO" id="GO:0005615">
    <property type="term" value="C:extracellular space"/>
    <property type="evidence" value="ECO:0007669"/>
    <property type="project" value="UniProtKB-KW"/>
</dbReference>
<sequence>MFCQLVVFCSVLTSVLCCDWLTHYNLRNQSLRLVELMGGQLDEQDSPRFLSYNIYRCIETSEVESQLVFIRDSLRLISRLYQHDNVSSAAWSADKTETFRINIHRQTEELSHCVSKQQLANSKARRCYRRLERTLYRAVGTASWEVLRAETKVHLEQVELLAASINHAASTTKGRSTASTGRGRSAAAQQQH</sequence>
<keyword evidence="5" id="KW-1015">Disulfide bond</keyword>
<dbReference type="Proteomes" id="UP001501940">
    <property type="component" value="Chromosome 19"/>
</dbReference>
<reference evidence="8 9" key="1">
    <citation type="submission" date="2022-01" db="EMBL/GenBank/DDBJ databases">
        <title>A chromosome-scale genome assembly of the false clownfish, Amphiprion ocellaris.</title>
        <authorList>
            <person name="Ryu T."/>
        </authorList>
    </citation>
    <scope>NUCLEOTIDE SEQUENCE [LARGE SCALE GENOMIC DNA]</scope>
</reference>
<evidence type="ECO:0000313" key="8">
    <source>
        <dbReference type="Ensembl" id="ENSAOCP00000033853.1"/>
    </source>
</evidence>
<evidence type="ECO:0000256" key="7">
    <source>
        <dbReference type="SAM" id="SignalP"/>
    </source>
</evidence>
<feature type="signal peptide" evidence="7">
    <location>
        <begin position="1"/>
        <end position="17"/>
    </location>
</feature>
<dbReference type="GO" id="GO:0005126">
    <property type="term" value="F:cytokine receptor binding"/>
    <property type="evidence" value="ECO:0007669"/>
    <property type="project" value="InterPro"/>
</dbReference>
<keyword evidence="9" id="KW-1185">Reference proteome</keyword>
<organism evidence="8 9">
    <name type="scientific">Amphiprion ocellaris</name>
    <name type="common">Clown anemonefish</name>
    <dbReference type="NCBI Taxonomy" id="80972"/>
    <lineage>
        <taxon>Eukaryota</taxon>
        <taxon>Metazoa</taxon>
        <taxon>Chordata</taxon>
        <taxon>Craniata</taxon>
        <taxon>Vertebrata</taxon>
        <taxon>Euteleostomi</taxon>
        <taxon>Actinopterygii</taxon>
        <taxon>Neopterygii</taxon>
        <taxon>Teleostei</taxon>
        <taxon>Neoteleostei</taxon>
        <taxon>Acanthomorphata</taxon>
        <taxon>Ovalentaria</taxon>
        <taxon>Pomacentridae</taxon>
        <taxon>Amphiprion</taxon>
    </lineage>
</organism>